<evidence type="ECO:0000256" key="2">
    <source>
        <dbReference type="SAM" id="MobiDB-lite"/>
    </source>
</evidence>
<accession>A0A6P2BQI8</accession>
<dbReference type="Proteomes" id="UP000460272">
    <property type="component" value="Unassembled WGS sequence"/>
</dbReference>
<evidence type="ECO:0000256" key="1">
    <source>
        <dbReference type="ARBA" id="ARBA00022553"/>
    </source>
</evidence>
<dbReference type="InterPro" id="IPR008984">
    <property type="entry name" value="SMAD_FHA_dom_sf"/>
</dbReference>
<evidence type="ECO:0000313" key="5">
    <source>
        <dbReference type="Proteomes" id="UP000460272"/>
    </source>
</evidence>
<reference evidence="4 5" key="1">
    <citation type="submission" date="2018-11" db="EMBL/GenBank/DDBJ databases">
        <title>Trebonia kvetii gen.nov., sp.nov., a novel acidophilic actinobacterium, and proposal of the new actinobacterial family Treboniaceae fam. nov.</title>
        <authorList>
            <person name="Rapoport D."/>
            <person name="Sagova-Mareckova M."/>
            <person name="Sedlacek I."/>
            <person name="Provaznik J."/>
            <person name="Kralova S."/>
            <person name="Pavlinic D."/>
            <person name="Benes V."/>
            <person name="Kopecky J."/>
        </authorList>
    </citation>
    <scope>NUCLEOTIDE SEQUENCE [LARGE SCALE GENOMIC DNA]</scope>
    <source>
        <strain evidence="4 5">15Tr583</strain>
    </source>
</reference>
<dbReference type="EMBL" id="RPFW01000007">
    <property type="protein sequence ID" value="TVZ01118.1"/>
    <property type="molecule type" value="Genomic_DNA"/>
</dbReference>
<dbReference type="Pfam" id="PF00498">
    <property type="entry name" value="FHA"/>
    <property type="match status" value="1"/>
</dbReference>
<dbReference type="PROSITE" id="PS50006">
    <property type="entry name" value="FHA_DOMAIN"/>
    <property type="match status" value="1"/>
</dbReference>
<evidence type="ECO:0000313" key="4">
    <source>
        <dbReference type="EMBL" id="TVZ01118.1"/>
    </source>
</evidence>
<feature type="region of interest" description="Disordered" evidence="2">
    <location>
        <begin position="164"/>
        <end position="192"/>
    </location>
</feature>
<gene>
    <name evidence="4" type="ORF">EAS64_33020</name>
</gene>
<name>A0A6P2BQI8_9ACTN</name>
<organism evidence="4 5">
    <name type="scientific">Trebonia kvetii</name>
    <dbReference type="NCBI Taxonomy" id="2480626"/>
    <lineage>
        <taxon>Bacteria</taxon>
        <taxon>Bacillati</taxon>
        <taxon>Actinomycetota</taxon>
        <taxon>Actinomycetes</taxon>
        <taxon>Streptosporangiales</taxon>
        <taxon>Treboniaceae</taxon>
        <taxon>Trebonia</taxon>
    </lineage>
</organism>
<dbReference type="InterPro" id="IPR000253">
    <property type="entry name" value="FHA_dom"/>
</dbReference>
<dbReference type="RefSeq" id="WP_145859434.1">
    <property type="nucleotide sequence ID" value="NZ_RPFW01000007.1"/>
</dbReference>
<dbReference type="SUPFAM" id="SSF49879">
    <property type="entry name" value="SMAD/FHA domain"/>
    <property type="match status" value="1"/>
</dbReference>
<feature type="domain" description="FHA" evidence="3">
    <location>
        <begin position="289"/>
        <end position="345"/>
    </location>
</feature>
<dbReference type="AlphaFoldDB" id="A0A6P2BQI8"/>
<keyword evidence="1" id="KW-0597">Phosphoprotein</keyword>
<keyword evidence="5" id="KW-1185">Reference proteome</keyword>
<feature type="compositionally biased region" description="Low complexity" evidence="2">
    <location>
        <begin position="167"/>
        <end position="184"/>
    </location>
</feature>
<protein>
    <submittedName>
        <fullName evidence="4">FHA domain-containing protein</fullName>
    </submittedName>
</protein>
<evidence type="ECO:0000259" key="3">
    <source>
        <dbReference type="PROSITE" id="PS50006"/>
    </source>
</evidence>
<dbReference type="CDD" id="cd00060">
    <property type="entry name" value="FHA"/>
    <property type="match status" value="1"/>
</dbReference>
<proteinExistence type="predicted"/>
<comment type="caution">
    <text evidence="4">The sequence shown here is derived from an EMBL/GenBank/DDBJ whole genome shotgun (WGS) entry which is preliminary data.</text>
</comment>
<dbReference type="OrthoDB" id="5192484at2"/>
<dbReference type="Gene3D" id="2.60.200.20">
    <property type="match status" value="1"/>
</dbReference>
<sequence length="382" mass="38915">MSIEPGTDLVGRFGDTIVLISRSAGASDASANELLGLVAELAADRETPATGVAARLASWVLGHLSGDIAAFGIVTPVADGMVVFLRGPIWCAVAAGEATRQLSGEHALTWVDQVLPGTFDWLAVGGAASAAVQADPISDLRGGVVPGQGFALTGVAGPGLAAPGWDAAASQPQSQPAPVEPVAPMAQAEPVSAPEPVLAAEPLMPAEPLMQPDPIVAEESAPRTPAGKSTSARRAEIAPTIATGAVDPAVAERASGSHRRAGGSAMAPQAQYGALRSEDGTVIVLDRPYVLGREPANDPAVRSGDASPFRLMDPDNLVSRVHAYVSVANGTVLIRDASSAQGTYIGAPGASEWTRIGIEPAPLQPGWALRIGQHVFTFQPAE</sequence>